<dbReference type="InterPro" id="IPR016088">
    <property type="entry name" value="Chalcone_isomerase_3-sand"/>
</dbReference>
<feature type="coiled-coil region" evidence="1">
    <location>
        <begin position="803"/>
        <end position="830"/>
    </location>
</feature>
<reference evidence="5" key="1">
    <citation type="submission" date="2023-08" db="EMBL/GenBank/DDBJ databases">
        <title>Black Yeasts Isolated from many extreme environments.</title>
        <authorList>
            <person name="Coleine C."/>
            <person name="Stajich J.E."/>
            <person name="Selbmann L."/>
        </authorList>
    </citation>
    <scope>NUCLEOTIDE SEQUENCE</scope>
    <source>
        <strain evidence="5">CCFEE 5810</strain>
    </source>
</reference>
<dbReference type="PANTHER" id="PTHR47284">
    <property type="entry name" value="FATTY-ACID-BINDING PROTEIN 2"/>
    <property type="match status" value="1"/>
</dbReference>
<evidence type="ECO:0000256" key="3">
    <source>
        <dbReference type="SAM" id="Phobius"/>
    </source>
</evidence>
<comment type="caution">
    <text evidence="5">The sequence shown here is derived from an EMBL/GenBank/DDBJ whole genome shotgun (WGS) entry which is preliminary data.</text>
</comment>
<protein>
    <submittedName>
        <fullName evidence="5">Altered inheritance of mitochondria protein 18 mitochondrial</fullName>
    </submittedName>
</protein>
<evidence type="ECO:0000259" key="4">
    <source>
        <dbReference type="Pfam" id="PF16035"/>
    </source>
</evidence>
<name>A0AAN7WEV1_9PEZI</name>
<proteinExistence type="predicted"/>
<feature type="transmembrane region" description="Helical" evidence="3">
    <location>
        <begin position="89"/>
        <end position="108"/>
    </location>
</feature>
<dbReference type="Pfam" id="PF16035">
    <property type="entry name" value="Chalcone_2"/>
    <property type="match status" value="1"/>
</dbReference>
<accession>A0AAN7WEV1</accession>
<sequence length="919" mass="101237">MALPQRQAMRLLSPRMQCLSKQSAVRQARFISSRYSNSTSRSVATAPAATSSMIDQLTPGAGSRNPLDVRAALVEYEEQKQYHLQRMRTAGMGLLLTFGALAMILFNLDLDSIEQAENKRRGGQQLDASDEANARFQGKEVHVIGAGDGKRIVAGSGGQEIELVETGTSSVPHFPRTIYLPTSSDSAAPTPIPGIVGVAEPNSRENPGNIANQEEYTLVGLGIRTVMWIQVYVVGMYVRTTDITTLQAKLVKHINPTASALIPSEKEDLKKKLLDADESRAIWGELLKVPGIKTAFRISPTRSTNFSHLRDGFVSGINNRTGESRALTPGVVTEYDSEEFGRSVQDLKAIFKGSNAPKGSVLVLSRDEKGTLDVLYQPKPEETKGKEMEHLGSLADERATNWKRLSLKAIDTDQAPTKSTTLYLVLSAELRGDQDVYMFSIDKCYTTIEQANARVELLGQCNTNVRSVETKLLSTDLETGCRTVHWGRYGSQSRFVALVKVLELNGAVGVTSQGNTSPGGWNDPEAEIGAFFAETNLDLPGHIWVVALHEPVSAMDSLTLGRQQSHSRTTTMTLRSKNSAKSSLAAAKSLSPVAEDQSDTARKELDLGWYIDSVQPGCEKAIARAKKAWTEYFKDKGRCRKVREHYGFARYAFKPALLDKRAGDYVTGVQIRVERVHVVPANDKPEYFLPASPVNNRIFVPPLRNVDGELISTAARCRTSFLNSIELIANQSLKHEELPLAFKIRQAHLQRWSALSDLHEQKYGQVVRQSDTKAADMYHAVLLGSDTLSPNKRVSARPSSKACKSARARMDAAIEEIDQDEDEDEELINKAKVSEKMKTMISDSIKPDMTPLRIPPQVLRRKPQRTMLKSADSMLVATQSVRTDTATGQQAVEPLNIATMVKRMGSTEQTAAVFGGLWF</sequence>
<gene>
    <name evidence="5" type="primary">AIM18</name>
    <name evidence="5" type="ORF">LTR97_000537</name>
</gene>
<evidence type="ECO:0000313" key="6">
    <source>
        <dbReference type="Proteomes" id="UP001310594"/>
    </source>
</evidence>
<dbReference type="EMBL" id="JAVRQU010000001">
    <property type="protein sequence ID" value="KAK5707997.1"/>
    <property type="molecule type" value="Genomic_DNA"/>
</dbReference>
<feature type="region of interest" description="Disordered" evidence="2">
    <location>
        <begin position="41"/>
        <end position="61"/>
    </location>
</feature>
<feature type="domain" description="Chalcone isomerase" evidence="4">
    <location>
        <begin position="214"/>
        <end position="399"/>
    </location>
</feature>
<dbReference type="AlphaFoldDB" id="A0AAN7WEV1"/>
<dbReference type="InterPro" id="IPR016087">
    <property type="entry name" value="Chalcone_isomerase"/>
</dbReference>
<dbReference type="InterPro" id="IPR036298">
    <property type="entry name" value="Chalcone_isomerase_sf"/>
</dbReference>
<keyword evidence="1" id="KW-0175">Coiled coil</keyword>
<dbReference type="SUPFAM" id="SSF54626">
    <property type="entry name" value="Chalcone isomerase"/>
    <property type="match status" value="1"/>
</dbReference>
<dbReference type="PANTHER" id="PTHR47284:SF3">
    <property type="entry name" value="FATTY-ACID-BINDING PROTEIN 2"/>
    <property type="match status" value="1"/>
</dbReference>
<keyword evidence="3" id="KW-0472">Membrane</keyword>
<dbReference type="GO" id="GO:0016872">
    <property type="term" value="F:intramolecular lyase activity"/>
    <property type="evidence" value="ECO:0007669"/>
    <property type="project" value="InterPro"/>
</dbReference>
<keyword evidence="3" id="KW-1133">Transmembrane helix</keyword>
<dbReference type="Gene3D" id="3.50.70.10">
    <property type="match status" value="1"/>
</dbReference>
<evidence type="ECO:0000256" key="2">
    <source>
        <dbReference type="SAM" id="MobiDB-lite"/>
    </source>
</evidence>
<dbReference type="Proteomes" id="UP001310594">
    <property type="component" value="Unassembled WGS sequence"/>
</dbReference>
<keyword evidence="3" id="KW-0812">Transmembrane</keyword>
<evidence type="ECO:0000256" key="1">
    <source>
        <dbReference type="SAM" id="Coils"/>
    </source>
</evidence>
<evidence type="ECO:0000313" key="5">
    <source>
        <dbReference type="EMBL" id="KAK5707997.1"/>
    </source>
</evidence>
<organism evidence="5 6">
    <name type="scientific">Elasticomyces elasticus</name>
    <dbReference type="NCBI Taxonomy" id="574655"/>
    <lineage>
        <taxon>Eukaryota</taxon>
        <taxon>Fungi</taxon>
        <taxon>Dikarya</taxon>
        <taxon>Ascomycota</taxon>
        <taxon>Pezizomycotina</taxon>
        <taxon>Dothideomycetes</taxon>
        <taxon>Dothideomycetidae</taxon>
        <taxon>Mycosphaerellales</taxon>
        <taxon>Teratosphaeriaceae</taxon>
        <taxon>Elasticomyces</taxon>
    </lineage>
</organism>